<protein>
    <submittedName>
        <fullName evidence="2">Uncharacterized protein</fullName>
    </submittedName>
</protein>
<reference evidence="2 3" key="1">
    <citation type="submission" date="2024-01" db="EMBL/GenBank/DDBJ databases">
        <title>The genome of the rayed Mediterranean limpet Patella caerulea (Linnaeus, 1758).</title>
        <authorList>
            <person name="Anh-Thu Weber A."/>
            <person name="Halstead-Nussloch G."/>
        </authorList>
    </citation>
    <scope>NUCLEOTIDE SEQUENCE [LARGE SCALE GENOMIC DNA]</scope>
    <source>
        <strain evidence="2">AATW-2023a</strain>
        <tissue evidence="2">Whole specimen</tissue>
    </source>
</reference>
<proteinExistence type="predicted"/>
<dbReference type="AlphaFoldDB" id="A0AAN8K253"/>
<evidence type="ECO:0000256" key="1">
    <source>
        <dbReference type="SAM" id="MobiDB-lite"/>
    </source>
</evidence>
<name>A0AAN8K253_PATCE</name>
<accession>A0AAN8K253</accession>
<sequence>MEGEDIEDSNEEIEDPDELSGFDESVPVLPDGSVWKSSDMALDEESLDEEIPILNHGDGVKDETEFTEAIPPTIPKIMSAELARRIAQAGERYRNEIP</sequence>
<organism evidence="2 3">
    <name type="scientific">Patella caerulea</name>
    <name type="common">Rayed Mediterranean limpet</name>
    <dbReference type="NCBI Taxonomy" id="87958"/>
    <lineage>
        <taxon>Eukaryota</taxon>
        <taxon>Metazoa</taxon>
        <taxon>Spiralia</taxon>
        <taxon>Lophotrochozoa</taxon>
        <taxon>Mollusca</taxon>
        <taxon>Gastropoda</taxon>
        <taxon>Patellogastropoda</taxon>
        <taxon>Patelloidea</taxon>
        <taxon>Patellidae</taxon>
        <taxon>Patella</taxon>
    </lineage>
</organism>
<feature type="region of interest" description="Disordered" evidence="1">
    <location>
        <begin position="1"/>
        <end position="35"/>
    </location>
</feature>
<evidence type="ECO:0000313" key="2">
    <source>
        <dbReference type="EMBL" id="KAK6187119.1"/>
    </source>
</evidence>
<dbReference type="EMBL" id="JAZGQO010000004">
    <property type="protein sequence ID" value="KAK6187119.1"/>
    <property type="molecule type" value="Genomic_DNA"/>
</dbReference>
<feature type="compositionally biased region" description="Acidic residues" evidence="1">
    <location>
        <begin position="1"/>
        <end position="21"/>
    </location>
</feature>
<dbReference type="Proteomes" id="UP001347796">
    <property type="component" value="Unassembled WGS sequence"/>
</dbReference>
<gene>
    <name evidence="2" type="ORF">SNE40_005212</name>
</gene>
<keyword evidence="3" id="KW-1185">Reference proteome</keyword>
<comment type="caution">
    <text evidence="2">The sequence shown here is derived from an EMBL/GenBank/DDBJ whole genome shotgun (WGS) entry which is preliminary data.</text>
</comment>
<evidence type="ECO:0000313" key="3">
    <source>
        <dbReference type="Proteomes" id="UP001347796"/>
    </source>
</evidence>